<gene>
    <name evidence="2" type="ORF">FA045_00045</name>
</gene>
<sequence length="94" mass="11492">MVKRLIISQAAFADIDRIVIFNNERNQSDLYSKKFIKSLFNRFNKILITPKLARKTNLNNQFVIIWNDYYIFYYIEKEYIIISKIYHQKEDISF</sequence>
<evidence type="ECO:0000256" key="1">
    <source>
        <dbReference type="ARBA" id="ARBA00022649"/>
    </source>
</evidence>
<dbReference type="EMBL" id="SWBO01000001">
    <property type="protein sequence ID" value="TKC02994.1"/>
    <property type="molecule type" value="Genomic_DNA"/>
</dbReference>
<dbReference type="AlphaFoldDB" id="A0A4V6WN12"/>
<dbReference type="InterPro" id="IPR035093">
    <property type="entry name" value="RelE/ParE_toxin_dom_sf"/>
</dbReference>
<keyword evidence="1" id="KW-1277">Toxin-antitoxin system</keyword>
<dbReference type="Gene3D" id="3.30.2310.20">
    <property type="entry name" value="RelE-like"/>
    <property type="match status" value="1"/>
</dbReference>
<comment type="caution">
    <text evidence="2">The sequence shown here is derived from an EMBL/GenBank/DDBJ whole genome shotgun (WGS) entry which is preliminary data.</text>
</comment>
<reference evidence="2 3" key="1">
    <citation type="submission" date="2019-04" db="EMBL/GenBank/DDBJ databases">
        <title>Pedobacter sp. AR-2-6 sp. nov., isolated from Arctic soil.</title>
        <authorList>
            <person name="Dahal R.H."/>
            <person name="Kim D.-U."/>
        </authorList>
    </citation>
    <scope>NUCLEOTIDE SEQUENCE [LARGE SCALE GENOMIC DNA]</scope>
    <source>
        <strain evidence="2 3">AR-2-6</strain>
    </source>
</reference>
<keyword evidence="3" id="KW-1185">Reference proteome</keyword>
<organism evidence="2 3">
    <name type="scientific">Pedobacter cryotolerans</name>
    <dbReference type="NCBI Taxonomy" id="2571270"/>
    <lineage>
        <taxon>Bacteria</taxon>
        <taxon>Pseudomonadati</taxon>
        <taxon>Bacteroidota</taxon>
        <taxon>Sphingobacteriia</taxon>
        <taxon>Sphingobacteriales</taxon>
        <taxon>Sphingobacteriaceae</taxon>
        <taxon>Pedobacter</taxon>
    </lineage>
</organism>
<dbReference type="InterPro" id="IPR007712">
    <property type="entry name" value="RelE/ParE_toxin"/>
</dbReference>
<evidence type="ECO:0000313" key="3">
    <source>
        <dbReference type="Proteomes" id="UP000310477"/>
    </source>
</evidence>
<evidence type="ECO:0000313" key="2">
    <source>
        <dbReference type="EMBL" id="TKC02994.1"/>
    </source>
</evidence>
<dbReference type="Pfam" id="PF05016">
    <property type="entry name" value="ParE_toxin"/>
    <property type="match status" value="1"/>
</dbReference>
<dbReference type="OrthoDB" id="1098070at2"/>
<proteinExistence type="predicted"/>
<accession>A0A4V6WN12</accession>
<protein>
    <submittedName>
        <fullName evidence="2">Type II toxin-antitoxin system RelE/ParE family toxin</fullName>
    </submittedName>
</protein>
<dbReference type="RefSeq" id="WP_136873164.1">
    <property type="nucleotide sequence ID" value="NZ_SWBO01000001.1"/>
</dbReference>
<name>A0A4V6WN12_9SPHI</name>
<dbReference type="Proteomes" id="UP000310477">
    <property type="component" value="Unassembled WGS sequence"/>
</dbReference>